<dbReference type="PANTHER" id="PTHR36926:SF1">
    <property type="entry name" value="COLICIN V PRODUCTION PROTEIN"/>
    <property type="match status" value="1"/>
</dbReference>
<comment type="subcellular location">
    <subcellularLocation>
        <location evidence="1">Membrane</location>
        <topology evidence="1">Multi-pass membrane protein</topology>
    </subcellularLocation>
</comment>
<dbReference type="RefSeq" id="WP_142893976.1">
    <property type="nucleotide sequence ID" value="NZ_ML660164.1"/>
</dbReference>
<evidence type="ECO:0000256" key="1">
    <source>
        <dbReference type="ARBA" id="ARBA00004141"/>
    </source>
</evidence>
<keyword evidence="4 5" id="KW-0472">Membrane</keyword>
<evidence type="ECO:0000256" key="2">
    <source>
        <dbReference type="ARBA" id="ARBA00022692"/>
    </source>
</evidence>
<feature type="transmembrane region" description="Helical" evidence="5">
    <location>
        <begin position="65"/>
        <end position="85"/>
    </location>
</feature>
<evidence type="ECO:0000313" key="6">
    <source>
        <dbReference type="EMBL" id="TQV87337.1"/>
    </source>
</evidence>
<evidence type="ECO:0000256" key="3">
    <source>
        <dbReference type="ARBA" id="ARBA00022989"/>
    </source>
</evidence>
<gene>
    <name evidence="6" type="ORF">FLL46_12875</name>
</gene>
<dbReference type="Proteomes" id="UP000315439">
    <property type="component" value="Unassembled WGS sequence"/>
</dbReference>
<protein>
    <submittedName>
        <fullName evidence="6">CvpA family protein</fullName>
    </submittedName>
</protein>
<dbReference type="EMBL" id="VIKS01000008">
    <property type="protein sequence ID" value="TQV87337.1"/>
    <property type="molecule type" value="Genomic_DNA"/>
</dbReference>
<dbReference type="InterPro" id="IPR003825">
    <property type="entry name" value="Colicin-V_CvpA"/>
</dbReference>
<evidence type="ECO:0000256" key="4">
    <source>
        <dbReference type="ARBA" id="ARBA00023136"/>
    </source>
</evidence>
<accession>A0A545UCZ4</accession>
<evidence type="ECO:0000256" key="5">
    <source>
        <dbReference type="SAM" id="Phobius"/>
    </source>
</evidence>
<keyword evidence="7" id="KW-1185">Reference proteome</keyword>
<name>A0A545UCZ4_9GAMM</name>
<proteinExistence type="predicted"/>
<keyword evidence="2 5" id="KW-0812">Transmembrane</keyword>
<dbReference type="PANTHER" id="PTHR36926">
    <property type="entry name" value="COLICIN V PRODUCTION PROTEIN"/>
    <property type="match status" value="1"/>
</dbReference>
<evidence type="ECO:0000313" key="7">
    <source>
        <dbReference type="Proteomes" id="UP000315439"/>
    </source>
</evidence>
<feature type="transmembrane region" description="Helical" evidence="5">
    <location>
        <begin position="6"/>
        <end position="21"/>
    </location>
</feature>
<reference evidence="6 7" key="1">
    <citation type="submission" date="2019-07" db="EMBL/GenBank/DDBJ databases">
        <title>Draft genome for Aliikangiella sp. M105.</title>
        <authorList>
            <person name="Wang G."/>
        </authorList>
    </citation>
    <scope>NUCLEOTIDE SEQUENCE [LARGE SCALE GENOMIC DNA]</scope>
    <source>
        <strain evidence="6 7">M105</strain>
    </source>
</reference>
<organism evidence="6 7">
    <name type="scientific">Aliikangiella coralliicola</name>
    <dbReference type="NCBI Taxonomy" id="2592383"/>
    <lineage>
        <taxon>Bacteria</taxon>
        <taxon>Pseudomonadati</taxon>
        <taxon>Pseudomonadota</taxon>
        <taxon>Gammaproteobacteria</taxon>
        <taxon>Oceanospirillales</taxon>
        <taxon>Pleioneaceae</taxon>
        <taxon>Aliikangiella</taxon>
    </lineage>
</organism>
<dbReference type="InterPro" id="IPR052719">
    <property type="entry name" value="CvpA-like"/>
</dbReference>
<dbReference type="AlphaFoldDB" id="A0A545UCZ4"/>
<feature type="transmembrane region" description="Helical" evidence="5">
    <location>
        <begin position="28"/>
        <end position="45"/>
    </location>
</feature>
<feature type="transmembrane region" description="Helical" evidence="5">
    <location>
        <begin position="106"/>
        <end position="124"/>
    </location>
</feature>
<keyword evidence="3 5" id="KW-1133">Transmembrane helix</keyword>
<sequence>MQWVDWAILIVIGLSAGISLMRGFVREALSLAGWVIAFFVAKGFYQDFSVLLNDHIETPSLRYAVAWASLFIITLTATGLVNYIIGQLVEKAGLSGMDRIMGMAFGALRGVLVVSLVVIGLRVFTPVEQDPWWRQSQLIPHVEIIGNWFYDHFKDSIPKVNPELPFGNES</sequence>
<comment type="caution">
    <text evidence="6">The sequence shown here is derived from an EMBL/GenBank/DDBJ whole genome shotgun (WGS) entry which is preliminary data.</text>
</comment>
<dbReference type="OrthoDB" id="9810601at2"/>
<dbReference type="Pfam" id="PF02674">
    <property type="entry name" value="Colicin_V"/>
    <property type="match status" value="1"/>
</dbReference>
<dbReference type="GO" id="GO:0009403">
    <property type="term" value="P:toxin biosynthetic process"/>
    <property type="evidence" value="ECO:0007669"/>
    <property type="project" value="InterPro"/>
</dbReference>
<dbReference type="GO" id="GO:0016020">
    <property type="term" value="C:membrane"/>
    <property type="evidence" value="ECO:0007669"/>
    <property type="project" value="UniProtKB-SubCell"/>
</dbReference>